<evidence type="ECO:0000313" key="1">
    <source>
        <dbReference type="EMBL" id="TFY92990.1"/>
    </source>
</evidence>
<protein>
    <submittedName>
        <fullName evidence="1">Uncharacterized protein</fullName>
    </submittedName>
</protein>
<dbReference type="Proteomes" id="UP000297734">
    <property type="component" value="Unassembled WGS sequence"/>
</dbReference>
<dbReference type="AlphaFoldDB" id="A0A4Z0B2R6"/>
<dbReference type="EMBL" id="QUZT01000029">
    <property type="protein sequence ID" value="TFY92990.1"/>
    <property type="molecule type" value="Genomic_DNA"/>
</dbReference>
<accession>A0A4Z0B2R6</accession>
<name>A0A4Z0B2R6_9PSED</name>
<gene>
    <name evidence="1" type="ORF">DYL61_16480</name>
</gene>
<evidence type="ECO:0000313" key="2">
    <source>
        <dbReference type="Proteomes" id="UP000297734"/>
    </source>
</evidence>
<organism evidence="1 2">
    <name type="scientific">Pseudomonas nabeulensis</name>
    <dbReference type="NCBI Taxonomy" id="2293833"/>
    <lineage>
        <taxon>Bacteria</taxon>
        <taxon>Pseudomonadati</taxon>
        <taxon>Pseudomonadota</taxon>
        <taxon>Gammaproteobacteria</taxon>
        <taxon>Pseudomonadales</taxon>
        <taxon>Pseudomonadaceae</taxon>
        <taxon>Pseudomonas</taxon>
    </lineage>
</organism>
<dbReference type="OrthoDB" id="6895849at2"/>
<reference evidence="1 2" key="1">
    <citation type="journal article" date="2019" name="Syst. Appl. Microbiol.">
        <title>New species of pathogenic Pseudomonas isolated from citrus in Tunisia: Proposal of Pseudomonas kairouanensis sp. nov. and Pseudomonas nabeulensis sp. nov.</title>
        <authorList>
            <person name="Oueslati M."/>
            <person name="Mulet M."/>
            <person name="Gomila M."/>
            <person name="Berge O."/>
            <person name="Hajlaoui M.R."/>
            <person name="Lalucat J."/>
            <person name="Sadfi-Zouaoui N."/>
            <person name="Garcia-Valdes E."/>
        </authorList>
    </citation>
    <scope>NUCLEOTIDE SEQUENCE [LARGE SCALE GENOMIC DNA]</scope>
    <source>
        <strain evidence="1 2">E10B</strain>
    </source>
</reference>
<keyword evidence="2" id="KW-1185">Reference proteome</keyword>
<proteinExistence type="predicted"/>
<comment type="caution">
    <text evidence="1">The sequence shown here is derived from an EMBL/GenBank/DDBJ whole genome shotgun (WGS) entry which is preliminary data.</text>
</comment>
<sequence>MNKLPAVLEIHGELLDDAVITAEQMARMNEARETFNELRSILLGHVVPSLAGGWSNPLATQLECRLEAVTFATGNFLWKKRHVGAAHDAVHVRGAR</sequence>
<dbReference type="RefSeq" id="WP_135309196.1">
    <property type="nucleotide sequence ID" value="NZ_QUZT01000029.1"/>
</dbReference>